<feature type="transmembrane region" description="Helical" evidence="6">
    <location>
        <begin position="49"/>
        <end position="70"/>
    </location>
</feature>
<keyword evidence="9" id="KW-1185">Reference proteome</keyword>
<dbReference type="Pfam" id="PF00001">
    <property type="entry name" value="7tm_1"/>
    <property type="match status" value="1"/>
</dbReference>
<dbReference type="GO" id="GO:0016020">
    <property type="term" value="C:membrane"/>
    <property type="evidence" value="ECO:0007669"/>
    <property type="project" value="UniProtKB-SubCell"/>
</dbReference>
<keyword evidence="5" id="KW-0675">Receptor</keyword>
<dbReference type="Proteomes" id="UP000614601">
    <property type="component" value="Unassembled WGS sequence"/>
</dbReference>
<dbReference type="EMBL" id="CAJFCW020000004">
    <property type="protein sequence ID" value="CAG9113740.1"/>
    <property type="molecule type" value="Genomic_DNA"/>
</dbReference>
<dbReference type="OrthoDB" id="10011262at2759"/>
<feature type="transmembrane region" description="Helical" evidence="6">
    <location>
        <begin position="82"/>
        <end position="104"/>
    </location>
</feature>
<dbReference type="PROSITE" id="PS50262">
    <property type="entry name" value="G_PROTEIN_RECEP_F1_2"/>
    <property type="match status" value="1"/>
</dbReference>
<dbReference type="InterPro" id="IPR000276">
    <property type="entry name" value="GPCR_Rhodpsn"/>
</dbReference>
<dbReference type="PANTHER" id="PTHR46895:SF1">
    <property type="entry name" value="G-PROTEIN COUPLED RECEPTORS FAMILY 1 PROFILE DOMAIN-CONTAINING PROTEIN"/>
    <property type="match status" value="1"/>
</dbReference>
<keyword evidence="5" id="KW-0807">Transducer</keyword>
<proteinExistence type="inferred from homology"/>
<dbReference type="AlphaFoldDB" id="A0A811KXA5"/>
<keyword evidence="4 6" id="KW-0472">Membrane</keyword>
<organism evidence="8 9">
    <name type="scientific">Bursaphelenchus okinawaensis</name>
    <dbReference type="NCBI Taxonomy" id="465554"/>
    <lineage>
        <taxon>Eukaryota</taxon>
        <taxon>Metazoa</taxon>
        <taxon>Ecdysozoa</taxon>
        <taxon>Nematoda</taxon>
        <taxon>Chromadorea</taxon>
        <taxon>Rhabditida</taxon>
        <taxon>Tylenchina</taxon>
        <taxon>Tylenchomorpha</taxon>
        <taxon>Aphelenchoidea</taxon>
        <taxon>Aphelenchoididae</taxon>
        <taxon>Bursaphelenchus</taxon>
    </lineage>
</organism>
<accession>A0A811KXA5</accession>
<gene>
    <name evidence="8" type="ORF">BOKJ2_LOCUS8960</name>
</gene>
<dbReference type="EMBL" id="CAJFDH010000004">
    <property type="protein sequence ID" value="CAD5220470.1"/>
    <property type="molecule type" value="Genomic_DNA"/>
</dbReference>
<dbReference type="InterPro" id="IPR017452">
    <property type="entry name" value="GPCR_Rhodpsn_7TM"/>
</dbReference>
<keyword evidence="5" id="KW-0297">G-protein coupled receptor</keyword>
<dbReference type="PROSITE" id="PS00237">
    <property type="entry name" value="G_PROTEIN_RECEP_F1_1"/>
    <property type="match status" value="1"/>
</dbReference>
<dbReference type="CDD" id="cd14978">
    <property type="entry name" value="7tmA_FMRFamide_R-like"/>
    <property type="match status" value="1"/>
</dbReference>
<feature type="transmembrane region" description="Helical" evidence="6">
    <location>
        <begin position="124"/>
        <end position="144"/>
    </location>
</feature>
<feature type="transmembrane region" description="Helical" evidence="6">
    <location>
        <begin position="285"/>
        <end position="303"/>
    </location>
</feature>
<evidence type="ECO:0000256" key="1">
    <source>
        <dbReference type="ARBA" id="ARBA00004370"/>
    </source>
</evidence>
<evidence type="ECO:0000256" key="2">
    <source>
        <dbReference type="ARBA" id="ARBA00022692"/>
    </source>
</evidence>
<comment type="similarity">
    <text evidence="5">Belongs to the G-protein coupled receptor 1 family.</text>
</comment>
<dbReference type="PRINTS" id="PR00237">
    <property type="entry name" value="GPCRRHODOPSN"/>
</dbReference>
<keyword evidence="2 5" id="KW-0812">Transmembrane</keyword>
<feature type="transmembrane region" description="Helical" evidence="6">
    <location>
        <begin position="229"/>
        <end position="250"/>
    </location>
</feature>
<keyword evidence="3 6" id="KW-1133">Transmembrane helix</keyword>
<comment type="caution">
    <text evidence="8">The sequence shown here is derived from an EMBL/GenBank/DDBJ whole genome shotgun (WGS) entry which is preliminary data.</text>
</comment>
<reference evidence="8" key="1">
    <citation type="submission" date="2020-09" db="EMBL/GenBank/DDBJ databases">
        <authorList>
            <person name="Kikuchi T."/>
        </authorList>
    </citation>
    <scope>NUCLEOTIDE SEQUENCE</scope>
    <source>
        <strain evidence="8">SH1</strain>
    </source>
</reference>
<dbReference type="Gene3D" id="1.20.1070.10">
    <property type="entry name" value="Rhodopsin 7-helix transmembrane proteins"/>
    <property type="match status" value="1"/>
</dbReference>
<dbReference type="GO" id="GO:0004930">
    <property type="term" value="F:G protein-coupled receptor activity"/>
    <property type="evidence" value="ECO:0007669"/>
    <property type="project" value="UniProtKB-KW"/>
</dbReference>
<dbReference type="Proteomes" id="UP000783686">
    <property type="component" value="Unassembled WGS sequence"/>
</dbReference>
<feature type="transmembrane region" description="Helical" evidence="6">
    <location>
        <begin position="164"/>
        <end position="185"/>
    </location>
</feature>
<feature type="domain" description="G-protein coupled receptors family 1 profile" evidence="7">
    <location>
        <begin position="61"/>
        <end position="342"/>
    </location>
</feature>
<evidence type="ECO:0000256" key="5">
    <source>
        <dbReference type="RuleBase" id="RU000688"/>
    </source>
</evidence>
<evidence type="ECO:0000256" key="6">
    <source>
        <dbReference type="SAM" id="Phobius"/>
    </source>
</evidence>
<comment type="subcellular location">
    <subcellularLocation>
        <location evidence="1">Membrane</location>
    </subcellularLocation>
</comment>
<evidence type="ECO:0000259" key="7">
    <source>
        <dbReference type="PROSITE" id="PS50262"/>
    </source>
</evidence>
<sequence length="452" mass="50624">MNGTGVVPLIQQVEFLDALTHNKPLPAGCEAQLMMPLTVGTTDYYVQHYVFPVQFILGVAGNCINLIVLLSAGMKNQANTLLSAMAFADLAFLVCLLPFSLASFHLFYSSTWFAYLFLRYKTHAVALANMFSVAASWMVLAVSIERFTGVRRPMHTRFQLRDRLLFTLISFVFLLAFALTFSHHIEYDVSIISTKCNTIKAVYRHSTQKAGTSQIYIAYIGYAKIFQTVMGVALPVIAVAILNVSLIYFLRKREILPRLVSDKQMEARFVRYSDAGTVQRQERRVTATVLAIVTCFTVTHLPTLGPFVWEHLNQNGVTMDNNVITLLNTLLVSGKVLNFVLFCLSSTHFRQRTMVILSSHLCQETGRKKYSSMTTNTSIPKISNAGSQHHSIHLHDSLDQSICGSPARTGRRVQLQIGEVNTTCFNGTENHRKAGVTNDFNTRNKRLSMSSK</sequence>
<dbReference type="SUPFAM" id="SSF81321">
    <property type="entry name" value="Family A G protein-coupled receptor-like"/>
    <property type="match status" value="1"/>
</dbReference>
<name>A0A811KXA5_9BILA</name>
<evidence type="ECO:0000313" key="9">
    <source>
        <dbReference type="Proteomes" id="UP000614601"/>
    </source>
</evidence>
<evidence type="ECO:0000256" key="4">
    <source>
        <dbReference type="ARBA" id="ARBA00023136"/>
    </source>
</evidence>
<evidence type="ECO:0000313" key="8">
    <source>
        <dbReference type="EMBL" id="CAD5220470.1"/>
    </source>
</evidence>
<evidence type="ECO:0000256" key="3">
    <source>
        <dbReference type="ARBA" id="ARBA00022989"/>
    </source>
</evidence>
<feature type="transmembrane region" description="Helical" evidence="6">
    <location>
        <begin position="323"/>
        <end position="344"/>
    </location>
</feature>
<dbReference type="PANTHER" id="PTHR46895">
    <property type="entry name" value="PROTEIN CBG20548-RELATED"/>
    <property type="match status" value="1"/>
</dbReference>
<protein>
    <recommendedName>
        <fullName evidence="7">G-protein coupled receptors family 1 profile domain-containing protein</fullName>
    </recommendedName>
</protein>